<dbReference type="EMBL" id="JADFFL010000002">
    <property type="protein sequence ID" value="MBE9661098.1"/>
    <property type="molecule type" value="Genomic_DNA"/>
</dbReference>
<evidence type="ECO:0000313" key="2">
    <source>
        <dbReference type="EMBL" id="MBE9661098.1"/>
    </source>
</evidence>
<evidence type="ECO:0000259" key="1">
    <source>
        <dbReference type="Pfam" id="PF13470"/>
    </source>
</evidence>
<gene>
    <name evidence="2" type="ORF">IRJ16_04315</name>
</gene>
<dbReference type="SUPFAM" id="SSF88723">
    <property type="entry name" value="PIN domain-like"/>
    <property type="match status" value="1"/>
</dbReference>
<dbReference type="AlphaFoldDB" id="A0A929PUT4"/>
<keyword evidence="3" id="KW-1185">Reference proteome</keyword>
<dbReference type="RefSeq" id="WP_194110307.1">
    <property type="nucleotide sequence ID" value="NZ_JADFFL010000002.1"/>
</dbReference>
<dbReference type="InterPro" id="IPR002716">
    <property type="entry name" value="PIN_dom"/>
</dbReference>
<protein>
    <submittedName>
        <fullName evidence="2">PIN domain-containing protein</fullName>
    </submittedName>
</protein>
<name>A0A929PUT4_9SPHI</name>
<feature type="domain" description="PIN" evidence="1">
    <location>
        <begin position="5"/>
        <end position="117"/>
    </location>
</feature>
<evidence type="ECO:0000313" key="3">
    <source>
        <dbReference type="Proteomes" id="UP000622475"/>
    </source>
</evidence>
<organism evidence="2 3">
    <name type="scientific">Mucilaginibacter myungsuensis</name>
    <dbReference type="NCBI Taxonomy" id="649104"/>
    <lineage>
        <taxon>Bacteria</taxon>
        <taxon>Pseudomonadati</taxon>
        <taxon>Bacteroidota</taxon>
        <taxon>Sphingobacteriia</taxon>
        <taxon>Sphingobacteriales</taxon>
        <taxon>Sphingobacteriaceae</taxon>
        <taxon>Mucilaginibacter</taxon>
    </lineage>
</organism>
<dbReference type="InterPro" id="IPR029060">
    <property type="entry name" value="PIN-like_dom_sf"/>
</dbReference>
<accession>A0A929PUT4</accession>
<dbReference type="Pfam" id="PF13470">
    <property type="entry name" value="PIN_3"/>
    <property type="match status" value="1"/>
</dbReference>
<proteinExistence type="predicted"/>
<sequence>MTVLFIDSDILLDIILNRAPFYSSSAKILALTDDPGFICCTTVHTLLNVHYVTKRQLDAKTANKAVELLVGKLRIISEGKELIEQALASSFSDFEDAVQHFAALSAKASYIITRNIKDYKNSTIPVLTAEQFLRTII</sequence>
<comment type="caution">
    <text evidence="2">The sequence shown here is derived from an EMBL/GenBank/DDBJ whole genome shotgun (WGS) entry which is preliminary data.</text>
</comment>
<dbReference type="Proteomes" id="UP000622475">
    <property type="component" value="Unassembled WGS sequence"/>
</dbReference>
<reference evidence="2" key="1">
    <citation type="submission" date="2020-10" db="EMBL/GenBank/DDBJ databases">
        <title>Mucilaginibacter mali sp. nov., isolated from rhizosphere soil of apple orchard.</title>
        <authorList>
            <person name="Lee J.-S."/>
            <person name="Kim H.S."/>
            <person name="Kim J.-S."/>
        </authorList>
    </citation>
    <scope>NUCLEOTIDE SEQUENCE</scope>
    <source>
        <strain evidence="2">KCTC 22746</strain>
    </source>
</reference>